<comment type="cofactor">
    <cofactor evidence="1">
        <name>pyrroloquinoline quinone</name>
        <dbReference type="ChEBI" id="CHEBI:58442"/>
    </cofactor>
</comment>
<dbReference type="InterPro" id="IPR017511">
    <property type="entry name" value="PQQ_mDH"/>
</dbReference>
<dbReference type="GO" id="GO:0008876">
    <property type="term" value="F:quinoprotein glucose dehydrogenase activity"/>
    <property type="evidence" value="ECO:0007669"/>
    <property type="project" value="TreeGrafter"/>
</dbReference>
<feature type="transmembrane region" description="Helical" evidence="5">
    <location>
        <begin position="43"/>
        <end position="60"/>
    </location>
</feature>
<dbReference type="STRING" id="439228.SAMN06295920_110125"/>
<protein>
    <submittedName>
        <fullName evidence="7">Quinoprotein glucose dehydrogenase</fullName>
    </submittedName>
</protein>
<dbReference type="GO" id="GO:0048038">
    <property type="term" value="F:quinone binding"/>
    <property type="evidence" value="ECO:0007669"/>
    <property type="project" value="InterPro"/>
</dbReference>
<evidence type="ECO:0000256" key="2">
    <source>
        <dbReference type="ARBA" id="ARBA00008156"/>
    </source>
</evidence>
<keyword evidence="5" id="KW-0472">Membrane</keyword>
<dbReference type="GO" id="GO:0016020">
    <property type="term" value="C:membrane"/>
    <property type="evidence" value="ECO:0007669"/>
    <property type="project" value="InterPro"/>
</dbReference>
<feature type="transmembrane region" description="Helical" evidence="5">
    <location>
        <begin position="67"/>
        <end position="83"/>
    </location>
</feature>
<feature type="region of interest" description="Disordered" evidence="4">
    <location>
        <begin position="492"/>
        <end position="511"/>
    </location>
</feature>
<feature type="transmembrane region" description="Helical" evidence="5">
    <location>
        <begin position="89"/>
        <end position="112"/>
    </location>
</feature>
<keyword evidence="8" id="KW-1185">Reference proteome</keyword>
<sequence length="781" mass="83614">MTSHVRSAYQPGWVEKLIAILLALIGLPMAGGGAMLIWFGGSAYYLLGGAALLLNAVLAWRGDRRLLPAYALFLAFTIGWAIWESGSNGWALAPRIGLPLALGLLIGGVWAARRFGKRMVGGVTVALLLCGVTLVIANRERTETATAAVELSGGSPAMQPWSRFGGDDFGRKHSGAAQITTANVGGLARAWTFRIGEVNLVGKAGLQATPVQVGNALYICSSFNDIIALDGDTGSEIWRYHARTERKGVLSAGCRGVAFYKAPGASGPCAERIITNSVDARLIAVDRLTGRPCEDFGKGGVVSLLKGMGQKYPGYYYTTSPPTIVRGRIILGGWVTDNQYWEEPSGVIRAFDARTGAFAWAMDIGRPDDHGEPAPGKTYTLSTPNSWGPMSADEELGLVYAPIGNPTPDYYGKQRRPFDEKIGSSIAAIDVETGALRWAFQTVHHDLWDYDVPAQPVLLDLPVEGKLRKALVQSTKRGELFLLDRVTGSPIAPVEERPVPQGGTAPGEWLSPTQPFSSLPSLRGADLSEKAMWGLTPLDQLWCRIKFRQARYEGIFTPPGLKPSVTYPGYLGGTNWGGLTVDPRTMRLVINVSHVANYTRIVPRAEADAAGVKAFAPGVEGTFGYLPQERTPFAAKTGPFLSPLGVPCNQPPYGEIVSIDLRSRDIGWIRPFGTAQDSGPLDIPTRLPLTIGTPNTGGPISTAGGLTFIGATQDSAIRAYETASGRMLWRAPLPAGGQATPMTFVSPKSGRQFVVIAAGGNRWLGSKLGDYVVAFALPRHR</sequence>
<keyword evidence="5" id="KW-0812">Transmembrane</keyword>
<keyword evidence="5" id="KW-1133">Transmembrane helix</keyword>
<comment type="similarity">
    <text evidence="2">Belongs to the bacterial PQQ dehydrogenase family.</text>
</comment>
<dbReference type="AlphaFoldDB" id="A0A1T5FQ01"/>
<feature type="transmembrane region" description="Helical" evidence="5">
    <location>
        <begin position="17"/>
        <end position="37"/>
    </location>
</feature>
<dbReference type="SUPFAM" id="SSF50998">
    <property type="entry name" value="Quinoprotein alcohol dehydrogenase-like"/>
    <property type="match status" value="1"/>
</dbReference>
<dbReference type="RefSeq" id="WP_079649925.1">
    <property type="nucleotide sequence ID" value="NZ_FUYM01000010.1"/>
</dbReference>
<dbReference type="EMBL" id="FUYM01000010">
    <property type="protein sequence ID" value="SKB98192.1"/>
    <property type="molecule type" value="Genomic_DNA"/>
</dbReference>
<dbReference type="CDD" id="cd10280">
    <property type="entry name" value="PQQ_mGDH"/>
    <property type="match status" value="1"/>
</dbReference>
<feature type="domain" description="Pyrrolo-quinoline quinone repeat" evidence="6">
    <location>
        <begin position="161"/>
        <end position="754"/>
    </location>
</feature>
<organism evidence="7 8">
    <name type="scientific">Rhizorhabdus histidinilytica</name>
    <dbReference type="NCBI Taxonomy" id="439228"/>
    <lineage>
        <taxon>Bacteria</taxon>
        <taxon>Pseudomonadati</taxon>
        <taxon>Pseudomonadota</taxon>
        <taxon>Alphaproteobacteria</taxon>
        <taxon>Sphingomonadales</taxon>
        <taxon>Sphingomonadaceae</taxon>
        <taxon>Rhizorhabdus</taxon>
    </lineage>
</organism>
<dbReference type="PANTHER" id="PTHR32303">
    <property type="entry name" value="QUINOPROTEIN ALCOHOL DEHYDROGENASE (CYTOCHROME C)"/>
    <property type="match status" value="1"/>
</dbReference>
<reference evidence="8" key="1">
    <citation type="submission" date="2017-02" db="EMBL/GenBank/DDBJ databases">
        <authorList>
            <person name="Varghese N."/>
            <person name="Submissions S."/>
        </authorList>
    </citation>
    <scope>NUCLEOTIDE SEQUENCE [LARGE SCALE GENOMIC DNA]</scope>
    <source>
        <strain evidence="8">UM2</strain>
    </source>
</reference>
<evidence type="ECO:0000313" key="8">
    <source>
        <dbReference type="Proteomes" id="UP000189818"/>
    </source>
</evidence>
<dbReference type="Gene3D" id="2.140.10.10">
    <property type="entry name" value="Quinoprotein alcohol dehydrogenase-like superfamily"/>
    <property type="match status" value="2"/>
</dbReference>
<evidence type="ECO:0000256" key="1">
    <source>
        <dbReference type="ARBA" id="ARBA00001931"/>
    </source>
</evidence>
<dbReference type="SMART" id="SM00564">
    <property type="entry name" value="PQQ"/>
    <property type="match status" value="4"/>
</dbReference>
<proteinExistence type="inferred from homology"/>
<dbReference type="InterPro" id="IPR018391">
    <property type="entry name" value="PQQ_b-propeller_rpt"/>
</dbReference>
<evidence type="ECO:0000256" key="5">
    <source>
        <dbReference type="SAM" id="Phobius"/>
    </source>
</evidence>
<gene>
    <name evidence="7" type="ORF">SAMN06295920_110125</name>
</gene>
<dbReference type="Pfam" id="PF01011">
    <property type="entry name" value="PQQ"/>
    <property type="match status" value="1"/>
</dbReference>
<dbReference type="InterPro" id="IPR011047">
    <property type="entry name" value="Quinoprotein_ADH-like_sf"/>
</dbReference>
<feature type="transmembrane region" description="Helical" evidence="5">
    <location>
        <begin position="119"/>
        <end position="137"/>
    </location>
</feature>
<dbReference type="InterPro" id="IPR002372">
    <property type="entry name" value="PQQ_rpt_dom"/>
</dbReference>
<evidence type="ECO:0000259" key="6">
    <source>
        <dbReference type="Pfam" id="PF01011"/>
    </source>
</evidence>
<name>A0A1T5FQ01_9SPHN</name>
<evidence type="ECO:0000256" key="3">
    <source>
        <dbReference type="ARBA" id="ARBA00023002"/>
    </source>
</evidence>
<accession>A0A1T5FQ01</accession>
<dbReference type="Proteomes" id="UP000189818">
    <property type="component" value="Unassembled WGS sequence"/>
</dbReference>
<evidence type="ECO:0000256" key="4">
    <source>
        <dbReference type="SAM" id="MobiDB-lite"/>
    </source>
</evidence>
<evidence type="ECO:0000313" key="7">
    <source>
        <dbReference type="EMBL" id="SKB98192.1"/>
    </source>
</evidence>
<dbReference type="PANTHER" id="PTHR32303:SF4">
    <property type="entry name" value="QUINOPROTEIN GLUCOSE DEHYDROGENASE"/>
    <property type="match status" value="1"/>
</dbReference>
<keyword evidence="3" id="KW-0560">Oxidoreductase</keyword>
<dbReference type="NCBIfam" id="TIGR03074">
    <property type="entry name" value="PQQ_membr_DH"/>
    <property type="match status" value="1"/>
</dbReference>
<dbReference type="OrthoDB" id="9794322at2"/>